<feature type="domain" description="Ion transport" evidence="20">
    <location>
        <begin position="1258"/>
        <end position="1530"/>
    </location>
</feature>
<keyword evidence="6" id="KW-0677">Repeat</keyword>
<evidence type="ECO:0000259" key="20">
    <source>
        <dbReference type="Pfam" id="PF00520"/>
    </source>
</evidence>
<evidence type="ECO:0000256" key="1">
    <source>
        <dbReference type="ARBA" id="ARBA00004141"/>
    </source>
</evidence>
<feature type="transmembrane region" description="Helical" evidence="19">
    <location>
        <begin position="1607"/>
        <end position="1628"/>
    </location>
</feature>
<feature type="region of interest" description="Disordered" evidence="18">
    <location>
        <begin position="391"/>
        <end position="443"/>
    </location>
</feature>
<feature type="compositionally biased region" description="Polar residues" evidence="18">
    <location>
        <begin position="1893"/>
        <end position="1907"/>
    </location>
</feature>
<feature type="region of interest" description="Disordered" evidence="18">
    <location>
        <begin position="510"/>
        <end position="531"/>
    </location>
</feature>
<feature type="compositionally biased region" description="Acidic residues" evidence="18">
    <location>
        <begin position="936"/>
        <end position="949"/>
    </location>
</feature>
<dbReference type="CTD" id="8913"/>
<feature type="glycosylation site" description="N-linked (GlcNAc...) asparagine" evidence="16">
    <location>
        <position position="226"/>
    </location>
</feature>
<keyword evidence="10" id="KW-0406">Ion transport</keyword>
<evidence type="ECO:0000256" key="5">
    <source>
        <dbReference type="ARBA" id="ARBA00022692"/>
    </source>
</evidence>
<dbReference type="OrthoDB" id="416585at2759"/>
<feature type="binding site" evidence="15">
    <location>
        <position position="1469"/>
    </location>
    <ligand>
        <name>Ca(2+)</name>
        <dbReference type="ChEBI" id="CHEBI:29108"/>
    </ligand>
</feature>
<keyword evidence="8 17" id="KW-0851">Voltage-gated channel</keyword>
<feature type="compositionally biased region" description="Basic and acidic residues" evidence="18">
    <location>
        <begin position="950"/>
        <end position="972"/>
    </location>
</feature>
<feature type="compositionally biased region" description="Basic residues" evidence="18">
    <location>
        <begin position="391"/>
        <end position="411"/>
    </location>
</feature>
<evidence type="ECO:0000256" key="8">
    <source>
        <dbReference type="ARBA" id="ARBA00022882"/>
    </source>
</evidence>
<evidence type="ECO:0000256" key="2">
    <source>
        <dbReference type="ARBA" id="ARBA00022448"/>
    </source>
</evidence>
<dbReference type="GO" id="GO:0046872">
    <property type="term" value="F:metal ion binding"/>
    <property type="evidence" value="ECO:0007669"/>
    <property type="project" value="UniProtKB-KW"/>
</dbReference>
<accession>A0A7M7NVE1</accession>
<evidence type="ECO:0000256" key="16">
    <source>
        <dbReference type="PIRSR" id="PIRSR602077-3"/>
    </source>
</evidence>
<evidence type="ECO:0000256" key="11">
    <source>
        <dbReference type="ARBA" id="ARBA00023136"/>
    </source>
</evidence>
<feature type="transmembrane region" description="Helical" evidence="19">
    <location>
        <begin position="1397"/>
        <end position="1416"/>
    </location>
</feature>
<evidence type="ECO:0000256" key="12">
    <source>
        <dbReference type="ARBA" id="ARBA00023180"/>
    </source>
</evidence>
<dbReference type="InterPro" id="IPR002077">
    <property type="entry name" value="VDCCAlpha1"/>
</dbReference>
<feature type="transmembrane region" description="Helical" evidence="19">
    <location>
        <begin position="1740"/>
        <end position="1760"/>
    </location>
</feature>
<dbReference type="PRINTS" id="PR01629">
    <property type="entry name" value="TVDCCALPHA1"/>
</dbReference>
<dbReference type="FunFam" id="1.20.120.350:FF:000007">
    <property type="entry name" value="Voltage-dependent T-type calcium channel subunit alpha"/>
    <property type="match status" value="1"/>
</dbReference>
<feature type="binding site" evidence="15">
    <location>
        <position position="880"/>
    </location>
    <ligand>
        <name>Ca(2+)</name>
        <dbReference type="ChEBI" id="CHEBI:29108"/>
    </ligand>
</feature>
<keyword evidence="22" id="KW-1185">Reference proteome</keyword>
<reference evidence="22" key="1">
    <citation type="submission" date="2015-02" db="EMBL/GenBank/DDBJ databases">
        <title>Genome sequencing for Strongylocentrotus purpuratus.</title>
        <authorList>
            <person name="Murali S."/>
            <person name="Liu Y."/>
            <person name="Vee V."/>
            <person name="English A."/>
            <person name="Wang M."/>
            <person name="Skinner E."/>
            <person name="Han Y."/>
            <person name="Muzny D.M."/>
            <person name="Worley K.C."/>
            <person name="Gibbs R.A."/>
        </authorList>
    </citation>
    <scope>NUCLEOTIDE SEQUENCE</scope>
</reference>
<dbReference type="KEGG" id="spu:575000"/>
<keyword evidence="13" id="KW-0407">Ion channel</keyword>
<dbReference type="InterPro" id="IPR027359">
    <property type="entry name" value="Volt_channel_dom_sf"/>
</dbReference>
<dbReference type="GO" id="GO:0098703">
    <property type="term" value="P:calcium ion import across plasma membrane"/>
    <property type="evidence" value="ECO:0000318"/>
    <property type="project" value="GO_Central"/>
</dbReference>
<evidence type="ECO:0000256" key="14">
    <source>
        <dbReference type="ARBA" id="ARBA00036634"/>
    </source>
</evidence>
<feature type="transmembrane region" description="Helical" evidence="19">
    <location>
        <begin position="1297"/>
        <end position="1317"/>
    </location>
</feature>
<reference evidence="21" key="2">
    <citation type="submission" date="2021-01" db="UniProtKB">
        <authorList>
            <consortium name="EnsemblMetazoa"/>
        </authorList>
    </citation>
    <scope>IDENTIFICATION</scope>
</reference>
<feature type="transmembrane region" description="Helical" evidence="19">
    <location>
        <begin position="1772"/>
        <end position="1793"/>
    </location>
</feature>
<feature type="region of interest" description="Disordered" evidence="18">
    <location>
        <begin position="928"/>
        <end position="1126"/>
    </location>
</feature>
<feature type="region of interest" description="Disordered" evidence="18">
    <location>
        <begin position="1889"/>
        <end position="1922"/>
    </location>
</feature>
<keyword evidence="3 17" id="KW-0109">Calcium transport</keyword>
<dbReference type="PANTHER" id="PTHR10037">
    <property type="entry name" value="VOLTAGE-GATED CATION CHANNEL CALCIUM AND SODIUM"/>
    <property type="match status" value="1"/>
</dbReference>
<evidence type="ECO:0000256" key="17">
    <source>
        <dbReference type="RuleBase" id="RU003808"/>
    </source>
</evidence>
<comment type="similarity">
    <text evidence="17">Belongs to the calcium channel alpha-1 subunit (TC 1.A.1.11) family.</text>
</comment>
<evidence type="ECO:0000256" key="18">
    <source>
        <dbReference type="SAM" id="MobiDB-lite"/>
    </source>
</evidence>
<proteinExistence type="inferred from homology"/>
<protein>
    <recommendedName>
        <fullName evidence="17">Voltage-dependent T-type calcium channel subunit alpha</fullName>
    </recommendedName>
</protein>
<dbReference type="FunFam" id="1.10.287.70:FF:000125">
    <property type="entry name" value="Voltage-dependent T-type calcium channel subunit alpha"/>
    <property type="match status" value="1"/>
</dbReference>
<organism evidence="21 22">
    <name type="scientific">Strongylocentrotus purpuratus</name>
    <name type="common">Purple sea urchin</name>
    <dbReference type="NCBI Taxonomy" id="7668"/>
    <lineage>
        <taxon>Eukaryota</taxon>
        <taxon>Metazoa</taxon>
        <taxon>Echinodermata</taxon>
        <taxon>Eleutherozoa</taxon>
        <taxon>Echinozoa</taxon>
        <taxon>Echinoidea</taxon>
        <taxon>Euechinoidea</taxon>
        <taxon>Echinacea</taxon>
        <taxon>Camarodonta</taxon>
        <taxon>Echinidea</taxon>
        <taxon>Strongylocentrotidae</taxon>
        <taxon>Strongylocentrotus</taxon>
    </lineage>
</organism>
<evidence type="ECO:0000256" key="4">
    <source>
        <dbReference type="ARBA" id="ARBA00022673"/>
    </source>
</evidence>
<feature type="compositionally biased region" description="Polar residues" evidence="18">
    <location>
        <begin position="1965"/>
        <end position="1976"/>
    </location>
</feature>
<feature type="transmembrane region" description="Helical" evidence="19">
    <location>
        <begin position="257"/>
        <end position="276"/>
    </location>
</feature>
<evidence type="ECO:0000256" key="19">
    <source>
        <dbReference type="SAM" id="Phobius"/>
    </source>
</evidence>
<evidence type="ECO:0000256" key="7">
    <source>
        <dbReference type="ARBA" id="ARBA00022837"/>
    </source>
</evidence>
<feature type="region of interest" description="Disordered" evidence="18">
    <location>
        <begin position="2103"/>
        <end position="2294"/>
    </location>
</feature>
<feature type="domain" description="Ion transport" evidence="20">
    <location>
        <begin position="700"/>
        <end position="929"/>
    </location>
</feature>
<comment type="catalytic activity">
    <reaction evidence="14">
        <text>Ca(2+)(in) = Ca(2+)(out)</text>
        <dbReference type="Rhea" id="RHEA:29671"/>
        <dbReference type="ChEBI" id="CHEBI:29108"/>
    </reaction>
</comment>
<dbReference type="SUPFAM" id="SSF81324">
    <property type="entry name" value="Voltage-gated potassium channels"/>
    <property type="match status" value="4"/>
</dbReference>
<dbReference type="FunFam" id="1.10.287.70:FF:000120">
    <property type="entry name" value="Voltage-dependent T-type calcium channel subunit alpha"/>
    <property type="match status" value="1"/>
</dbReference>
<feature type="compositionally biased region" description="Polar residues" evidence="18">
    <location>
        <begin position="997"/>
        <end position="1007"/>
    </location>
</feature>
<comment type="subcellular location">
    <subcellularLocation>
        <location evidence="1 17">Membrane</location>
        <topology evidence="1 17">Multi-pass membrane protein</topology>
    </subcellularLocation>
</comment>
<feature type="transmembrane region" description="Helical" evidence="19">
    <location>
        <begin position="1259"/>
        <end position="1277"/>
    </location>
</feature>
<feature type="compositionally biased region" description="Polar residues" evidence="18">
    <location>
        <begin position="2174"/>
        <end position="2196"/>
    </location>
</feature>
<keyword evidence="12 16" id="KW-0325">Glycoprotein</keyword>
<dbReference type="GO" id="GO:0005891">
    <property type="term" value="C:voltage-gated calcium channel complex"/>
    <property type="evidence" value="ECO:0000318"/>
    <property type="project" value="GO_Central"/>
</dbReference>
<feature type="compositionally biased region" description="Basic and acidic residues" evidence="18">
    <location>
        <begin position="1911"/>
        <end position="1921"/>
    </location>
</feature>
<dbReference type="InParanoid" id="A0A7M7NVE1"/>
<feature type="transmembrane region" description="Helical" evidence="19">
    <location>
        <begin position="1830"/>
        <end position="1852"/>
    </location>
</feature>
<evidence type="ECO:0000313" key="22">
    <source>
        <dbReference type="Proteomes" id="UP000007110"/>
    </source>
</evidence>
<dbReference type="PRINTS" id="PR00167">
    <property type="entry name" value="CACHANNEL"/>
</dbReference>
<dbReference type="Gene3D" id="1.20.120.350">
    <property type="entry name" value="Voltage-gated potassium channels. Chain C"/>
    <property type="match status" value="4"/>
</dbReference>
<dbReference type="FunFam" id="1.20.120.350:FF:000009">
    <property type="entry name" value="Voltage-dependent T-type calcium channel subunit alpha"/>
    <property type="match status" value="1"/>
</dbReference>
<dbReference type="GeneID" id="575000"/>
<keyword evidence="15" id="KW-0479">Metal-binding</keyword>
<feature type="region of interest" description="Disordered" evidence="18">
    <location>
        <begin position="1961"/>
        <end position="2088"/>
    </location>
</feature>
<feature type="domain" description="Ion transport" evidence="20">
    <location>
        <begin position="1605"/>
        <end position="1859"/>
    </location>
</feature>
<feature type="compositionally biased region" description="Gly residues" evidence="18">
    <location>
        <begin position="2036"/>
        <end position="2047"/>
    </location>
</feature>
<dbReference type="FunFam" id="1.20.120.350:FF:000008">
    <property type="entry name" value="Voltage-dependent T-type calcium channel subunit alpha"/>
    <property type="match status" value="1"/>
</dbReference>
<sequence>MMVIILNCITLGMYRPCSDIECDSQRCLILQGFDHFIFAFFAAEMVVKVMAMGFIGKQGYLGETWNRLDFFIVVAGILEYSLNLENVSLSAIRTIRVLRPLRAINRIPSLRILVMLLLDTLPMLGNVLMLCFFVFFIFGIIGVQLWKGLLRNRCFLDLNVTVTVGDGYPNLTQFYTESEPWTDYVCSLPSDKGMRQCSEIKPLYSLDGLICNGTALPDADNSYVANSSECVNWNQYYTKCAISDENPFLSSISFDNILYAWIAIFQVITLEGWVDIQYHLQDVYSPWIWIYYVFLIIIGAFFLINLCLVVIATQFSETKQRESKLMEEQRKRFRSSSTLASNGEVGSCYDEILKYIGHLCRHVTRRFRRWRKRMHSKRKSKVMPAISLRRKKKRTRSLHLHHHLHHHHHYHFGNGNSQAPRASPEDSDVSSSPSRKHKLAIPSSLGSAASLQSMNYCTEKISKLEPSPLCQGPMSSPYHMTTTLSIHRASSINYPTTNSKDLNQGVAFGKVASDKDGSTPTTPGNGSPGRLQEKWTELCGGNHMSRYSKLPPIKSDHPKDSLAPSHPPLTQRLSAPPLTQPGSPNSHLTPPSSCLAMHSSCPIHTPCPVHTPCPTHSPCFSSKKTHSNSHSCSHVCTSAEHHSEYEWSDSSTSSSTDDSDSDSDTESKAEMQRHKIQKRRYRFGCLSVLTEKVQEIVESKYFMRGILVCILINTLSMGIEFHGQPYELTEAIEISNLIFTSLFALEMILKIIAYGPVGYVSNGFNVFDGLIVIVSVVEVLQDGSGGLSVLRTFRLLRILKLVRFMPALRRQLLVMLRTMDNVATFFSLLALFIFIFSILGMHIFGCKFCDYIDGEQVCDRKNFDSLLWAIVTVFQILTQEDWNVVLYNGMSRTSPWAALYFIALMTFGNYVLFNLLVAILVEGFSSEKEGNTSDKEESEDEEGENEENEKEEKNMDDIKDEVLSVTSDKDNAGKLAITGPATDGGSHPLSPPIITHTAATPQGSPNVDMQRAFRPGSFIDHDTRSWDSDSQSLSSLKIRGSPRLPRSPSANSVNSHNSHKGGSMRSNSPEDQKQGGTFLTPYQLGDELGQDNDSHSSVSISRSSLHDGSRNGYLPDSDNNDSRRTSYISCNGGSVTAIPQADTQIPVDGVEDNKDLQTEGTAPTTYSNIEDPDAIDEARKRRNTSRCKNGNATCEEKHDDEDIEYYDDDDDDLAQNCCCIRWCPEPKGCFKTRMEYALYLLSPRNKARRKLQHLIAQKWFDYGILLIIFLNCITLAMERPAIEEDSLERKFLTMSNYIFMGIFTLEMLVKVLAKGFLFGTHAYLHSGWNVMDGSLVIVSWIDLLITAVSSSSPEIFSILRVFRLLRTLRPLRVISRAPGLKLVVQTLLSSLRPIGNIVIICCTFFIIFGILGIQLFKGQFYYCSGSNVRHIKNRTQCESNPENEWINQQYNFDNLAQALVALFVLASKDGWVDIMYNGIDAVGIDQQPQRDHNEWLILYFISFLLIVGFFVLNMFVGVVVENFHKCREEQAAEELVQRIEKRQLKLQKARQSKAASSGYTIYVDPSELSNLTPEERANCQIGSLEQPYYINYSKTRMKVHDIVMSKYFDLIVAAIIFLNVVTMALEFYMMPQVMVDIMTYLNYIFTAVFILEALLKIFALGFKRYFKDGWNQLDVTIVILSIAGIAMEELESNIIPINPTIIRIMRVLRIARVLKLLKMAQGIRALLDTVFQALPQVGNLGLLFFLLFFIFAALGVELFGRLACTDQNPCEGLGRHASFKHFFIAFLTLFRIATGDNWNGIMKDTLRKEGCDERSGCKVNCCANRYFAPMYFFSFVLIAQFVLVNVVVAVLMKHLEESHKLEQDDEEDAQIIADQLKQDAIDLLEEMEREDAANNSDEGVTSSNPEMSLSRPDKKSEKDLSPADVILALSPHRHKTTSDNPSMHLVVKQPVTRVKSLPDNFQFAPDQQNQTSTNGVDDNYNEKSDGDQNLPVPQMYLKPGEKSIAGQQSSSADSISAPEGPRDTSSLGLSKSSLSPGGGGGGGGLGCGLMVPGRDSEREGSPNPQRKFAARQLNPVDNNPGGDLGASGYDAVPAGVAGCGEEVPLQEWRVPPVMISSTSSEDDSQRKGAKALPESPMKKGARNRASPGRKTSPKKVNRNGSKGNTSKEVKNRSDSLLSVESGCSSDNESLLSSPQIRQRKSRRKNAPASNSSSCSNSPKSRRSLGGASNEESGLRTPSPLVGKGHSNPLLWEPNGQSNNSPRLGNGTQNGRSTPPAVNVESTQDKSQNNNDHRV</sequence>
<feature type="transmembrane region" description="Helical" evidence="19">
    <location>
        <begin position="1640"/>
        <end position="1662"/>
    </location>
</feature>
<feature type="transmembrane region" description="Helical" evidence="19">
    <location>
        <begin position="288"/>
        <end position="311"/>
    </location>
</feature>
<dbReference type="Proteomes" id="UP000007110">
    <property type="component" value="Unassembled WGS sequence"/>
</dbReference>
<dbReference type="FunFam" id="1.10.287.70:FF:000018">
    <property type="entry name" value="Voltage-dependent T-type calcium channel subunit alpha"/>
    <property type="match status" value="1"/>
</dbReference>
<keyword evidence="7 15" id="KW-0106">Calcium</keyword>
<feature type="compositionally biased region" description="Polar residues" evidence="18">
    <location>
        <begin position="2005"/>
        <end position="2014"/>
    </location>
</feature>
<feature type="compositionally biased region" description="Low complexity" evidence="18">
    <location>
        <begin position="2025"/>
        <end position="2035"/>
    </location>
</feature>
<feature type="transmembrane region" description="Helical" evidence="19">
    <location>
        <begin position="701"/>
        <end position="719"/>
    </location>
</feature>
<dbReference type="Gene3D" id="1.10.287.70">
    <property type="match status" value="4"/>
</dbReference>
<feature type="transmembrane region" description="Helical" evidence="19">
    <location>
        <begin position="1496"/>
        <end position="1520"/>
    </location>
</feature>
<feature type="transmembrane region" description="Helical" evidence="19">
    <location>
        <begin position="731"/>
        <end position="752"/>
    </location>
</feature>
<dbReference type="FunFam" id="1.20.120.350:FF:000012">
    <property type="entry name" value="Voltage-dependent T-type calcium channel subunit alpha"/>
    <property type="match status" value="1"/>
</dbReference>
<evidence type="ECO:0000256" key="10">
    <source>
        <dbReference type="ARBA" id="ARBA00023065"/>
    </source>
</evidence>
<dbReference type="OMA" id="CDRMNFD"/>
<comment type="function">
    <text evidence="17">Voltage-sensitive calcium channels (VSCC) mediate the entry of calcium ions into excitable cells and are also involved in a variety of calcium-dependent processes, including muscle contraction, hormone or neurotransmitter release, gene expression, cell motility, cell division and cell death. This channel gives rise to T-type calcium currents. T-type calcium channels belong to the "low-voltage activated (LVA)" group and are strongly blocked by nickel and mibefradil. A particularity of this type of channels is an opening at quite negative potentials, and a voltage-dependent inactivation. T-type channels serve pacemaking functions in both central neurons and cardiac nodal cells and support calcium signaling in secretory cells and vascular smooth muscle. They may also be involved in the modulation of firing patterns of neurons which is important for information processing as well as in cell growth processes.</text>
</comment>
<feature type="region of interest" description="Disordered" evidence="18">
    <location>
        <begin position="647"/>
        <end position="673"/>
    </location>
</feature>
<evidence type="ECO:0000256" key="13">
    <source>
        <dbReference type="ARBA" id="ARBA00023303"/>
    </source>
</evidence>
<dbReference type="InterPro" id="IPR005445">
    <property type="entry name" value="VDCC_T_a1"/>
</dbReference>
<feature type="region of interest" description="Disordered" evidence="18">
    <location>
        <begin position="546"/>
        <end position="591"/>
    </location>
</feature>
<dbReference type="EnsemblMetazoa" id="XM_030984044">
    <property type="protein sequence ID" value="XP_030839904"/>
    <property type="gene ID" value="LOC575000"/>
</dbReference>
<feature type="compositionally biased region" description="Polar residues" evidence="18">
    <location>
        <begin position="2254"/>
        <end position="2272"/>
    </location>
</feature>
<dbReference type="InterPro" id="IPR005821">
    <property type="entry name" value="Ion_trans_dom"/>
</dbReference>
<feature type="transmembrane region" description="Helical" evidence="19">
    <location>
        <begin position="898"/>
        <end position="921"/>
    </location>
</feature>
<keyword evidence="9 19" id="KW-1133">Transmembrane helix</keyword>
<keyword evidence="5 19" id="KW-0812">Transmembrane</keyword>
<feature type="transmembrane region" description="Helical" evidence="19">
    <location>
        <begin position="127"/>
        <end position="146"/>
    </location>
</feature>
<dbReference type="PANTHER" id="PTHR10037:SF230">
    <property type="entry name" value="CA[2+]-CHANNEL PROTEIN ALPHA[[1]] SUBUNIT T, ISOFORM F"/>
    <property type="match status" value="1"/>
</dbReference>
<feature type="domain" description="Ion transport" evidence="20">
    <location>
        <begin position="1"/>
        <end position="322"/>
    </location>
</feature>
<evidence type="ECO:0000256" key="15">
    <source>
        <dbReference type="PIRSR" id="PIRSR602077-1"/>
    </source>
</evidence>
<evidence type="ECO:0000256" key="9">
    <source>
        <dbReference type="ARBA" id="ARBA00022989"/>
    </source>
</evidence>
<feature type="compositionally biased region" description="Low complexity" evidence="18">
    <location>
        <begin position="2206"/>
        <end position="2218"/>
    </location>
</feature>
<dbReference type="InterPro" id="IPR043203">
    <property type="entry name" value="VGCC_Ca_Na"/>
</dbReference>
<feature type="transmembrane region" description="Helical" evidence="19">
    <location>
        <begin position="36"/>
        <end position="56"/>
    </location>
</feature>
<feature type="compositionally biased region" description="Polar residues" evidence="18">
    <location>
        <begin position="580"/>
        <end position="591"/>
    </location>
</feature>
<evidence type="ECO:0000256" key="6">
    <source>
        <dbReference type="ARBA" id="ARBA00022737"/>
    </source>
</evidence>
<evidence type="ECO:0000313" key="21">
    <source>
        <dbReference type="EnsemblMetazoa" id="XP_030839904"/>
    </source>
</evidence>
<keyword evidence="4 17" id="KW-0107">Calcium channel</keyword>
<feature type="compositionally biased region" description="Polar residues" evidence="18">
    <location>
        <begin position="2279"/>
        <end position="2294"/>
    </location>
</feature>
<feature type="binding site" evidence="15">
    <location>
        <position position="271"/>
    </location>
    <ligand>
        <name>Ca(2+)</name>
        <dbReference type="ChEBI" id="CHEBI:29108"/>
    </ligand>
</feature>
<keyword evidence="2" id="KW-0813">Transport</keyword>
<dbReference type="GO" id="GO:0008331">
    <property type="term" value="F:high voltage-gated calcium channel activity"/>
    <property type="evidence" value="ECO:0000318"/>
    <property type="project" value="GO_Central"/>
</dbReference>
<evidence type="ECO:0000256" key="3">
    <source>
        <dbReference type="ARBA" id="ARBA00022568"/>
    </source>
</evidence>
<name>A0A7M7NVE1_STRPU</name>
<feature type="transmembrane region" description="Helical" evidence="19">
    <location>
        <begin position="822"/>
        <end position="845"/>
    </location>
</feature>
<dbReference type="RefSeq" id="XP_030839904.1">
    <property type="nucleotide sequence ID" value="XM_030984044.1"/>
</dbReference>
<dbReference type="Pfam" id="PF00520">
    <property type="entry name" value="Ion_trans"/>
    <property type="match status" value="4"/>
</dbReference>
<keyword evidence="11 19" id="KW-0472">Membrane</keyword>